<dbReference type="RefSeq" id="XP_029004050.1">
    <property type="nucleotide sequence ID" value="XM_029148217.3"/>
</dbReference>
<feature type="region of interest" description="Disordered" evidence="4">
    <location>
        <begin position="317"/>
        <end position="382"/>
    </location>
</feature>
<evidence type="ECO:0000313" key="7">
    <source>
        <dbReference type="RefSeq" id="XP_029004050.1"/>
    </source>
</evidence>
<dbReference type="InterPro" id="IPR011993">
    <property type="entry name" value="PH-like_dom_sf"/>
</dbReference>
<organism evidence="6 7">
    <name type="scientific">Betta splendens</name>
    <name type="common">Siamese fighting fish</name>
    <dbReference type="NCBI Taxonomy" id="158456"/>
    <lineage>
        <taxon>Eukaryota</taxon>
        <taxon>Metazoa</taxon>
        <taxon>Chordata</taxon>
        <taxon>Craniata</taxon>
        <taxon>Vertebrata</taxon>
        <taxon>Euteleostomi</taxon>
        <taxon>Actinopterygii</taxon>
        <taxon>Neopterygii</taxon>
        <taxon>Teleostei</taxon>
        <taxon>Neoteleostei</taxon>
        <taxon>Acanthomorphata</taxon>
        <taxon>Anabantaria</taxon>
        <taxon>Anabantiformes</taxon>
        <taxon>Anabantoidei</taxon>
        <taxon>Osphronemidae</taxon>
        <taxon>Betta</taxon>
    </lineage>
</organism>
<dbReference type="GO" id="GO:0035591">
    <property type="term" value="F:signaling adaptor activity"/>
    <property type="evidence" value="ECO:0007669"/>
    <property type="project" value="InterPro"/>
</dbReference>
<evidence type="ECO:0000256" key="1">
    <source>
        <dbReference type="ARBA" id="ARBA00022553"/>
    </source>
</evidence>
<dbReference type="GeneID" id="114854117"/>
<evidence type="ECO:0000313" key="6">
    <source>
        <dbReference type="Proteomes" id="UP000515150"/>
    </source>
</evidence>
<protein>
    <submittedName>
        <fullName evidence="7">Signal-transducing adaptor protein 1-like isoform X1</fullName>
    </submittedName>
</protein>
<dbReference type="KEGG" id="bspl:114854117"/>
<dbReference type="Proteomes" id="UP000515150">
    <property type="component" value="Chromosome 4"/>
</dbReference>
<dbReference type="SMART" id="SM00233">
    <property type="entry name" value="PH"/>
    <property type="match status" value="1"/>
</dbReference>
<dbReference type="Pfam" id="PF00169">
    <property type="entry name" value="PH"/>
    <property type="match status" value="1"/>
</dbReference>
<dbReference type="InterPro" id="IPR000980">
    <property type="entry name" value="SH2"/>
</dbReference>
<dbReference type="CDD" id="cd13268">
    <property type="entry name" value="PH_Brdg1"/>
    <property type="match status" value="1"/>
</dbReference>
<dbReference type="InterPro" id="IPR039111">
    <property type="entry name" value="STAP1/STAP2"/>
</dbReference>
<reference evidence="7" key="1">
    <citation type="submission" date="2025-08" db="UniProtKB">
        <authorList>
            <consortium name="RefSeq"/>
        </authorList>
    </citation>
    <scope>IDENTIFICATION</scope>
</reference>
<dbReference type="PANTHER" id="PTHR16186:SF11">
    <property type="entry name" value="SIGNAL-TRANSDUCING ADAPTOR PROTEIN 2"/>
    <property type="match status" value="1"/>
</dbReference>
<sequence length="404" mass="45549">MARRAGRQRNQLPTCYYEGYLEKRSFKDKTSRKLWTCLCGNSLFFFNDKRDTDYVEKLDLHRFISITDDTSQDRNLDAARINLHMKDENIKLTAPHAEARELWKGFIYSVAQLCVPTSLNLLPGQLHMLNEAVEMEKERLKPPPDPTEDNYSNYISVQADMPSCYYKVSRLEAELLLERESPCGNLLLRPGRDGKSFAVTTRQDHDGPVIKHYRVARRPEGGFKIDLEMPVLCATLHDVISYLVENTGGVLKPLIIEDTYEKNLLFIHPDKENGEMSVQEAPLNVLPLSLPPKPVARRLQTPEPVLVQGNYYDIAAEDSKTDTDSTAASLTQKEKHPPKVAIMPPAVGPRKFAPTTSPQNTNSSVSAEPRTRDKTGPLGQIPAAALTELKRKLEAKKLEEVPAQ</sequence>
<dbReference type="Gene3D" id="3.30.505.10">
    <property type="entry name" value="SH2 domain"/>
    <property type="match status" value="1"/>
</dbReference>
<dbReference type="Gene3D" id="2.30.29.30">
    <property type="entry name" value="Pleckstrin-homology domain (PH domain)/Phosphotyrosine-binding domain (PTB)"/>
    <property type="match status" value="1"/>
</dbReference>
<keyword evidence="1" id="KW-0597">Phosphoprotein</keyword>
<evidence type="ECO:0000256" key="3">
    <source>
        <dbReference type="PROSITE-ProRule" id="PRU00191"/>
    </source>
</evidence>
<dbReference type="AlphaFoldDB" id="A0A6P7MBT7"/>
<name>A0A6P7MBT7_BETSP</name>
<keyword evidence="2 3" id="KW-0727">SH2 domain</keyword>
<dbReference type="InterPro" id="IPR036860">
    <property type="entry name" value="SH2_dom_sf"/>
</dbReference>
<dbReference type="InParanoid" id="A0A6P7MBT7"/>
<feature type="domain" description="SH2" evidence="5">
    <location>
        <begin position="150"/>
        <end position="270"/>
    </location>
</feature>
<feature type="compositionally biased region" description="Polar residues" evidence="4">
    <location>
        <begin position="354"/>
        <end position="366"/>
    </location>
</feature>
<gene>
    <name evidence="7" type="primary">LOC114854117</name>
</gene>
<dbReference type="SMART" id="SM00252">
    <property type="entry name" value="SH2"/>
    <property type="match status" value="1"/>
</dbReference>
<dbReference type="OrthoDB" id="6086001at2759"/>
<evidence type="ECO:0000256" key="4">
    <source>
        <dbReference type="SAM" id="MobiDB-lite"/>
    </source>
</evidence>
<dbReference type="PANTHER" id="PTHR16186">
    <property type="entry name" value="SIGNAL-TRANSDUCING ADAPTOR PROTEIN-RELATED"/>
    <property type="match status" value="1"/>
</dbReference>
<dbReference type="SUPFAM" id="SSF50729">
    <property type="entry name" value="PH domain-like"/>
    <property type="match status" value="1"/>
</dbReference>
<keyword evidence="6" id="KW-1185">Reference proteome</keyword>
<evidence type="ECO:0000259" key="5">
    <source>
        <dbReference type="PROSITE" id="PS50001"/>
    </source>
</evidence>
<proteinExistence type="predicted"/>
<dbReference type="PROSITE" id="PS50001">
    <property type="entry name" value="SH2"/>
    <property type="match status" value="1"/>
</dbReference>
<dbReference type="SUPFAM" id="SSF55550">
    <property type="entry name" value="SH2 domain"/>
    <property type="match status" value="1"/>
</dbReference>
<accession>A0A6P7MBT7</accession>
<evidence type="ECO:0000256" key="2">
    <source>
        <dbReference type="ARBA" id="ARBA00022999"/>
    </source>
</evidence>
<dbReference type="InterPro" id="IPR001849">
    <property type="entry name" value="PH_domain"/>
</dbReference>